<dbReference type="Proteomes" id="UP000176877">
    <property type="component" value="Unassembled WGS sequence"/>
</dbReference>
<reference evidence="2 3" key="1">
    <citation type="journal article" date="2016" name="Nat. Commun.">
        <title>Thousands of microbial genomes shed light on interconnected biogeochemical processes in an aquifer system.</title>
        <authorList>
            <person name="Anantharaman K."/>
            <person name="Brown C.T."/>
            <person name="Hug L.A."/>
            <person name="Sharon I."/>
            <person name="Castelle C.J."/>
            <person name="Probst A.J."/>
            <person name="Thomas B.C."/>
            <person name="Singh A."/>
            <person name="Wilkins M.J."/>
            <person name="Karaoz U."/>
            <person name="Brodie E.L."/>
            <person name="Williams K.H."/>
            <person name="Hubbard S.S."/>
            <person name="Banfield J.F."/>
        </authorList>
    </citation>
    <scope>NUCLEOTIDE SEQUENCE [LARGE SCALE GENOMIC DNA]</scope>
</reference>
<evidence type="ECO:0000259" key="1">
    <source>
        <dbReference type="Pfam" id="PF10543"/>
    </source>
</evidence>
<evidence type="ECO:0000313" key="3">
    <source>
        <dbReference type="Proteomes" id="UP000176877"/>
    </source>
</evidence>
<dbReference type="Pfam" id="PF10543">
    <property type="entry name" value="ORF6N"/>
    <property type="match status" value="1"/>
</dbReference>
<protein>
    <recommendedName>
        <fullName evidence="1">KilA-N DNA-binding domain-containing protein</fullName>
    </recommendedName>
</protein>
<sequence length="167" mass="19346">MLNIIPGERTENKILLMRGLKVMLDRDLAELYGVETKVLNQAVKRNRKRFPDDFMFQLSKAETDVLVTNCDRFKTLKHSSSLPYVFTEQGVAMLSSILNSERAILVNVAIMRTFVNIRKFVSTYEGLAMKIAELEKKYDKKIGKIFETLDKFNKTEDKNKREIGFRG</sequence>
<dbReference type="InterPro" id="IPR018873">
    <property type="entry name" value="KilA-N_DNA-bd_domain"/>
</dbReference>
<accession>A0A1F5S9B3</accession>
<feature type="domain" description="KilA-N DNA-binding" evidence="1">
    <location>
        <begin position="12"/>
        <end position="97"/>
    </location>
</feature>
<name>A0A1F5S9B3_9BACT</name>
<dbReference type="EMBL" id="MFFT01000016">
    <property type="protein sequence ID" value="OGF23295.1"/>
    <property type="molecule type" value="Genomic_DNA"/>
</dbReference>
<evidence type="ECO:0000313" key="2">
    <source>
        <dbReference type="EMBL" id="OGF23295.1"/>
    </source>
</evidence>
<dbReference type="AlphaFoldDB" id="A0A1F5S9B3"/>
<gene>
    <name evidence="2" type="ORF">A3D45_01655</name>
</gene>
<proteinExistence type="predicted"/>
<comment type="caution">
    <text evidence="2">The sequence shown here is derived from an EMBL/GenBank/DDBJ whole genome shotgun (WGS) entry which is preliminary data.</text>
</comment>
<organism evidence="2 3">
    <name type="scientific">Candidatus Falkowbacteria bacterium RIFCSPHIGHO2_02_FULL_42_9</name>
    <dbReference type="NCBI Taxonomy" id="1797986"/>
    <lineage>
        <taxon>Bacteria</taxon>
        <taxon>Candidatus Falkowiibacteriota</taxon>
    </lineage>
</organism>